<keyword evidence="5 9" id="KW-0812">Transmembrane</keyword>
<keyword evidence="3" id="KW-0813">Transport</keyword>
<comment type="subcellular location">
    <subcellularLocation>
        <location evidence="1">Cell membrane</location>
        <topology evidence="1">Multi-pass membrane protein</topology>
    </subcellularLocation>
</comment>
<feature type="transmembrane region" description="Helical" evidence="9">
    <location>
        <begin position="44"/>
        <end position="62"/>
    </location>
</feature>
<evidence type="ECO:0000256" key="3">
    <source>
        <dbReference type="ARBA" id="ARBA00022448"/>
    </source>
</evidence>
<dbReference type="VEuPathDB" id="FungiDB:AB675_4347"/>
<dbReference type="EMBL" id="LFJN01000030">
    <property type="protein sequence ID" value="KPI36519.1"/>
    <property type="molecule type" value="Genomic_DNA"/>
</dbReference>
<keyword evidence="4" id="KW-1003">Cell membrane</keyword>
<evidence type="ECO:0000256" key="9">
    <source>
        <dbReference type="SAM" id="Phobius"/>
    </source>
</evidence>
<feature type="transmembrane region" description="Helical" evidence="9">
    <location>
        <begin position="343"/>
        <end position="363"/>
    </location>
</feature>
<dbReference type="GeneID" id="28736358"/>
<accession>A0A0N0NJE1</accession>
<evidence type="ECO:0000256" key="7">
    <source>
        <dbReference type="ARBA" id="ARBA00023136"/>
    </source>
</evidence>
<name>A0A0N0NJE1_9EURO</name>
<dbReference type="AlphaFoldDB" id="A0A0N0NJE1"/>
<keyword evidence="7 9" id="KW-0472">Membrane</keyword>
<feature type="transmembrane region" description="Helical" evidence="9">
    <location>
        <begin position="215"/>
        <end position="239"/>
    </location>
</feature>
<dbReference type="Proteomes" id="UP000038010">
    <property type="component" value="Unassembled WGS sequence"/>
</dbReference>
<dbReference type="PANTHER" id="PTHR31686">
    <property type="match status" value="1"/>
</dbReference>
<dbReference type="Pfam" id="PF03595">
    <property type="entry name" value="SLAC1"/>
    <property type="match status" value="1"/>
</dbReference>
<dbReference type="InterPro" id="IPR051629">
    <property type="entry name" value="Sulfite_efflux_TDT"/>
</dbReference>
<reference evidence="10 11" key="1">
    <citation type="submission" date="2015-06" db="EMBL/GenBank/DDBJ databases">
        <title>Draft genome of the ant-associated black yeast Phialophora attae CBS 131958.</title>
        <authorList>
            <person name="Moreno L.F."/>
            <person name="Stielow B.J."/>
            <person name="de Hoog S."/>
            <person name="Vicente V.A."/>
            <person name="Weiss V.A."/>
            <person name="de Vries M."/>
            <person name="Cruz L.M."/>
            <person name="Souza E.M."/>
        </authorList>
    </citation>
    <scope>NUCLEOTIDE SEQUENCE [LARGE SCALE GENOMIC DNA]</scope>
    <source>
        <strain evidence="10 11">CBS 131958</strain>
    </source>
</reference>
<feature type="transmembrane region" description="Helical" evidence="9">
    <location>
        <begin position="144"/>
        <end position="168"/>
    </location>
</feature>
<feature type="transmembrane region" description="Helical" evidence="9">
    <location>
        <begin position="74"/>
        <end position="93"/>
    </location>
</feature>
<dbReference type="Gene3D" id="1.50.10.150">
    <property type="entry name" value="Voltage-dependent anion channel"/>
    <property type="match status" value="1"/>
</dbReference>
<feature type="transmembrane region" description="Helical" evidence="9">
    <location>
        <begin position="113"/>
        <end position="132"/>
    </location>
</feature>
<keyword evidence="6 9" id="KW-1133">Transmembrane helix</keyword>
<dbReference type="GO" id="GO:0000319">
    <property type="term" value="F:sulfite transmembrane transporter activity"/>
    <property type="evidence" value="ECO:0007669"/>
    <property type="project" value="TreeGrafter"/>
</dbReference>
<feature type="transmembrane region" description="Helical" evidence="9">
    <location>
        <begin position="180"/>
        <end position="203"/>
    </location>
</feature>
<evidence type="ECO:0000313" key="10">
    <source>
        <dbReference type="EMBL" id="KPI36519.1"/>
    </source>
</evidence>
<dbReference type="InterPro" id="IPR038665">
    <property type="entry name" value="Voltage-dep_anion_channel_sf"/>
</dbReference>
<evidence type="ECO:0000256" key="1">
    <source>
        <dbReference type="ARBA" id="ARBA00004651"/>
    </source>
</evidence>
<keyword evidence="11" id="KW-1185">Reference proteome</keyword>
<evidence type="ECO:0000256" key="8">
    <source>
        <dbReference type="SAM" id="MobiDB-lite"/>
    </source>
</evidence>
<evidence type="ECO:0000256" key="5">
    <source>
        <dbReference type="ARBA" id="ARBA00022692"/>
    </source>
</evidence>
<evidence type="ECO:0000256" key="4">
    <source>
        <dbReference type="ARBA" id="ARBA00022475"/>
    </source>
</evidence>
<comment type="similarity">
    <text evidence="2">Belongs to the tellurite-resistance/dicarboxylate transporter (TDT) family.</text>
</comment>
<organism evidence="10 11">
    <name type="scientific">Cyphellophora attinorum</name>
    <dbReference type="NCBI Taxonomy" id="1664694"/>
    <lineage>
        <taxon>Eukaryota</taxon>
        <taxon>Fungi</taxon>
        <taxon>Dikarya</taxon>
        <taxon>Ascomycota</taxon>
        <taxon>Pezizomycotina</taxon>
        <taxon>Eurotiomycetes</taxon>
        <taxon>Chaetothyriomycetidae</taxon>
        <taxon>Chaetothyriales</taxon>
        <taxon>Cyphellophoraceae</taxon>
        <taxon>Cyphellophora</taxon>
    </lineage>
</organism>
<feature type="transmembrane region" description="Helical" evidence="9">
    <location>
        <begin position="369"/>
        <end position="392"/>
    </location>
</feature>
<feature type="transmembrane region" description="Helical" evidence="9">
    <location>
        <begin position="303"/>
        <end position="331"/>
    </location>
</feature>
<comment type="caution">
    <text evidence="10">The sequence shown here is derived from an EMBL/GenBank/DDBJ whole genome shotgun (WGS) entry which is preliminary data.</text>
</comment>
<sequence>MEPQREDIESQATNGATAEKDVKPEPQSLPSSTFMRVCHNFSTVWFTVAMDTGVLSVVLRQFPYPSHWTRVCSAIMFVTTVVLAATFASIYLIRWTRFRKDTFNATHLEAEEIALQACPAITWALITIQVQLTCAQSWGYGCTILAYVMWWIGLVWIVSICVTLYLHLIKHPSQSIIDRFLPTAVFIPIVGIFTQANAAGVIVNGAINDTRMSAAMAVPIIIVGFMLVGFGLGLAIVMYSIYAHRLMTSGFPEALKIPSMILTIGPCGQSASALLNLSAAAVAHGNFEKYAKGFFLTSTGADIIRIQCTLAALLLVGFAIFWMCVDYYALVTGLIRRKIHPSLFWWSSIFPVGTVVTALSGLGKDLDSPAFKICSIILFVFLLCIYFVNWGFTVPMTWSGKFLGLEPRVDRLDDASKSGHHWHSLHKGALRMRDD</sequence>
<gene>
    <name evidence="10" type="ORF">AB675_4347</name>
</gene>
<dbReference type="OrthoDB" id="1099at2759"/>
<evidence type="ECO:0000256" key="2">
    <source>
        <dbReference type="ARBA" id="ARBA00008566"/>
    </source>
</evidence>
<proteinExistence type="inferred from homology"/>
<dbReference type="RefSeq" id="XP_017996482.1">
    <property type="nucleotide sequence ID" value="XM_018144478.1"/>
</dbReference>
<evidence type="ECO:0000256" key="6">
    <source>
        <dbReference type="ARBA" id="ARBA00022989"/>
    </source>
</evidence>
<feature type="region of interest" description="Disordered" evidence="8">
    <location>
        <begin position="1"/>
        <end position="29"/>
    </location>
</feature>
<dbReference type="InterPro" id="IPR004695">
    <property type="entry name" value="SLAC1/Mae1/Ssu1/TehA"/>
</dbReference>
<dbReference type="GO" id="GO:0005886">
    <property type="term" value="C:plasma membrane"/>
    <property type="evidence" value="ECO:0007669"/>
    <property type="project" value="UniProtKB-SubCell"/>
</dbReference>
<feature type="transmembrane region" description="Helical" evidence="9">
    <location>
        <begin position="260"/>
        <end position="283"/>
    </location>
</feature>
<evidence type="ECO:0000313" key="11">
    <source>
        <dbReference type="Proteomes" id="UP000038010"/>
    </source>
</evidence>
<protein>
    <submittedName>
        <fullName evidence="10">Sulfite efflux pump SSU1</fullName>
    </submittedName>
</protein>
<dbReference type="PANTHER" id="PTHR31686:SF3">
    <property type="entry name" value="ACID TRANSPORT PROTEIN, PUTATIVE (AFU_ORTHOLOGUE AFUA_4G09410)-RELATED"/>
    <property type="match status" value="1"/>
</dbReference>